<dbReference type="Pfam" id="PF20090">
    <property type="entry name" value="DUF6482"/>
    <property type="match status" value="1"/>
</dbReference>
<proteinExistence type="predicted"/>
<dbReference type="Proteomes" id="UP000586305">
    <property type="component" value="Unassembled WGS sequence"/>
</dbReference>
<dbReference type="RefSeq" id="WP_171626357.1">
    <property type="nucleotide sequence ID" value="NZ_JABBPG010000004.1"/>
</dbReference>
<protein>
    <submittedName>
        <fullName evidence="1">Uncharacterized protein</fullName>
    </submittedName>
</protein>
<comment type="caution">
    <text evidence="1">The sequence shown here is derived from an EMBL/GenBank/DDBJ whole genome shotgun (WGS) entry which is preliminary data.</text>
</comment>
<dbReference type="InterPro" id="IPR045508">
    <property type="entry name" value="DUF6482"/>
</dbReference>
<dbReference type="AlphaFoldDB" id="A0A849VHZ3"/>
<evidence type="ECO:0000313" key="1">
    <source>
        <dbReference type="EMBL" id="NOU51297.1"/>
    </source>
</evidence>
<accession>A0A849VHZ3</accession>
<sequence length="98" mass="10642">MRVNELKAQLNQQILEAVILSYADSNHYLAGGIDSQGNYHLLSDAKGKTMTFNSLREAEVMLASMGVTSATFEMQSAYDEMVASASVGNVKTSLNLLH</sequence>
<keyword evidence="2" id="KW-1185">Reference proteome</keyword>
<reference evidence="1 2" key="1">
    <citation type="submission" date="2020-04" db="EMBL/GenBank/DDBJ databases">
        <title>Pseudoalteromonas caenipelagi sp. nov., isolated from a tidal flat.</title>
        <authorList>
            <person name="Park S."/>
            <person name="Yoon J.-H."/>
        </authorList>
    </citation>
    <scope>NUCLEOTIDE SEQUENCE [LARGE SCALE GENOMIC DNA]</scope>
    <source>
        <strain evidence="1 2">JBTF-M23</strain>
    </source>
</reference>
<evidence type="ECO:0000313" key="2">
    <source>
        <dbReference type="Proteomes" id="UP000586305"/>
    </source>
</evidence>
<gene>
    <name evidence="1" type="ORF">HG263_12240</name>
</gene>
<dbReference type="EMBL" id="JABBPG010000004">
    <property type="protein sequence ID" value="NOU51297.1"/>
    <property type="molecule type" value="Genomic_DNA"/>
</dbReference>
<organism evidence="1 2">
    <name type="scientific">Pseudoalteromonas caenipelagi</name>
    <dbReference type="NCBI Taxonomy" id="2726988"/>
    <lineage>
        <taxon>Bacteria</taxon>
        <taxon>Pseudomonadati</taxon>
        <taxon>Pseudomonadota</taxon>
        <taxon>Gammaproteobacteria</taxon>
        <taxon>Alteromonadales</taxon>
        <taxon>Pseudoalteromonadaceae</taxon>
        <taxon>Pseudoalteromonas</taxon>
    </lineage>
</organism>
<name>A0A849VHZ3_9GAMM</name>